<dbReference type="WBParaSite" id="JU765_v2.g18320.t1">
    <property type="protein sequence ID" value="JU765_v2.g18320.t1"/>
    <property type="gene ID" value="JU765_v2.g18320"/>
</dbReference>
<organism evidence="1 2">
    <name type="scientific">Panagrolaimus sp. JU765</name>
    <dbReference type="NCBI Taxonomy" id="591449"/>
    <lineage>
        <taxon>Eukaryota</taxon>
        <taxon>Metazoa</taxon>
        <taxon>Ecdysozoa</taxon>
        <taxon>Nematoda</taxon>
        <taxon>Chromadorea</taxon>
        <taxon>Rhabditida</taxon>
        <taxon>Tylenchina</taxon>
        <taxon>Panagrolaimomorpha</taxon>
        <taxon>Panagrolaimoidea</taxon>
        <taxon>Panagrolaimidae</taxon>
        <taxon>Panagrolaimus</taxon>
    </lineage>
</organism>
<sequence>MLGNNAKGKGRISTTKRADVLFSVPKCRSFMKQIFGKKRRVGASIYMASVLSYLTAELLEIAGNVAHQCKKNRISPRFVNVSIRGDQEMFHLLQKVTIREAGVIPHIHRALTLKKRSRNADFLDFDENEAKSNESKLEN</sequence>
<name>A0AC34QPY7_9BILA</name>
<evidence type="ECO:0000313" key="2">
    <source>
        <dbReference type="WBParaSite" id="JU765_v2.g18320.t1"/>
    </source>
</evidence>
<dbReference type="Proteomes" id="UP000887576">
    <property type="component" value="Unplaced"/>
</dbReference>
<evidence type="ECO:0000313" key="1">
    <source>
        <dbReference type="Proteomes" id="UP000887576"/>
    </source>
</evidence>
<proteinExistence type="predicted"/>
<accession>A0AC34QPY7</accession>
<protein>
    <submittedName>
        <fullName evidence="2">Histone H2A</fullName>
    </submittedName>
</protein>
<reference evidence="2" key="1">
    <citation type="submission" date="2022-11" db="UniProtKB">
        <authorList>
            <consortium name="WormBaseParasite"/>
        </authorList>
    </citation>
    <scope>IDENTIFICATION</scope>
</reference>